<dbReference type="Pfam" id="PF13419">
    <property type="entry name" value="HAD_2"/>
    <property type="match status" value="1"/>
</dbReference>
<gene>
    <name evidence="1" type="ORF">KTT_21160</name>
</gene>
<dbReference type="GO" id="GO:0006281">
    <property type="term" value="P:DNA repair"/>
    <property type="evidence" value="ECO:0007669"/>
    <property type="project" value="TreeGrafter"/>
</dbReference>
<evidence type="ECO:0000313" key="1">
    <source>
        <dbReference type="EMBL" id="GCE12257.1"/>
    </source>
</evidence>
<dbReference type="InterPro" id="IPR023214">
    <property type="entry name" value="HAD_sf"/>
</dbReference>
<protein>
    <recommendedName>
        <fullName evidence="3">Haloacid dehalogenase</fullName>
    </recommendedName>
</protein>
<evidence type="ECO:0008006" key="3">
    <source>
        <dbReference type="Google" id="ProtNLM"/>
    </source>
</evidence>
<dbReference type="PANTHER" id="PTHR43434">
    <property type="entry name" value="PHOSPHOGLYCOLATE PHOSPHATASE"/>
    <property type="match status" value="1"/>
</dbReference>
<dbReference type="OrthoDB" id="158943at2"/>
<keyword evidence="2" id="KW-1185">Reference proteome</keyword>
<dbReference type="InterPro" id="IPR041492">
    <property type="entry name" value="HAD_2"/>
</dbReference>
<dbReference type="GO" id="GO:0008967">
    <property type="term" value="F:phosphoglycolate phosphatase activity"/>
    <property type="evidence" value="ECO:0007669"/>
    <property type="project" value="TreeGrafter"/>
</dbReference>
<sequence length="250" mass="28008">MERYVLFLDDGGVMNDNQQRGVQWPPLVGAFFAPRLGGSIEAWAEANRRVITDLLDPANWRLRIQRATSYMHFDRDYQFDWLAEMCALVGISHPPVEECIELAHQAVNWITPQVKSAFPGVVETIHQLYEDGYTLYTASGEGSMDLEGYLTGMGVAHCFQRLYGPDHFDAFKESPMYYERLFEHSGIHSGDALIIDDTPRAINWAAQSGAQTVLIARQPVAGCLADYTIPDLAALPALLKSVIRDQTVEI</sequence>
<reference evidence="2" key="1">
    <citation type="submission" date="2018-12" db="EMBL/GenBank/DDBJ databases">
        <title>Tengunoibacter tsumagoiensis gen. nov., sp. nov., Dictyobacter kobayashii sp. nov., D. alpinus sp. nov., and D. joshuensis sp. nov. and description of Dictyobacteraceae fam. nov. within the order Ktedonobacterales isolated from Tengu-no-mugimeshi.</title>
        <authorList>
            <person name="Wang C.M."/>
            <person name="Zheng Y."/>
            <person name="Sakai Y."/>
            <person name="Toyoda A."/>
            <person name="Minakuchi Y."/>
            <person name="Abe K."/>
            <person name="Yokota A."/>
            <person name="Yabe S."/>
        </authorList>
    </citation>
    <scope>NUCLEOTIDE SEQUENCE [LARGE SCALE GENOMIC DNA]</scope>
    <source>
        <strain evidence="2">Uno3</strain>
    </source>
</reference>
<organism evidence="1 2">
    <name type="scientific">Tengunoibacter tsumagoiensis</name>
    <dbReference type="NCBI Taxonomy" id="2014871"/>
    <lineage>
        <taxon>Bacteria</taxon>
        <taxon>Bacillati</taxon>
        <taxon>Chloroflexota</taxon>
        <taxon>Ktedonobacteria</taxon>
        <taxon>Ktedonobacterales</taxon>
        <taxon>Dictyobacteraceae</taxon>
        <taxon>Tengunoibacter</taxon>
    </lineage>
</organism>
<dbReference type="Gene3D" id="3.40.50.1000">
    <property type="entry name" value="HAD superfamily/HAD-like"/>
    <property type="match status" value="1"/>
</dbReference>
<comment type="caution">
    <text evidence="1">The sequence shown here is derived from an EMBL/GenBank/DDBJ whole genome shotgun (WGS) entry which is preliminary data.</text>
</comment>
<dbReference type="AlphaFoldDB" id="A0A401ZZH1"/>
<name>A0A401ZZH1_9CHLR</name>
<dbReference type="Proteomes" id="UP000287352">
    <property type="component" value="Unassembled WGS sequence"/>
</dbReference>
<dbReference type="PANTHER" id="PTHR43434:SF1">
    <property type="entry name" value="PHOSPHOGLYCOLATE PHOSPHATASE"/>
    <property type="match status" value="1"/>
</dbReference>
<dbReference type="SUPFAM" id="SSF56784">
    <property type="entry name" value="HAD-like"/>
    <property type="match status" value="1"/>
</dbReference>
<dbReference type="EMBL" id="BIFR01000001">
    <property type="protein sequence ID" value="GCE12257.1"/>
    <property type="molecule type" value="Genomic_DNA"/>
</dbReference>
<accession>A0A401ZZH1</accession>
<dbReference type="InterPro" id="IPR036412">
    <property type="entry name" value="HAD-like_sf"/>
</dbReference>
<dbReference type="RefSeq" id="WP_126579894.1">
    <property type="nucleotide sequence ID" value="NZ_BIFR01000001.1"/>
</dbReference>
<evidence type="ECO:0000313" key="2">
    <source>
        <dbReference type="Proteomes" id="UP000287352"/>
    </source>
</evidence>
<dbReference type="InterPro" id="IPR050155">
    <property type="entry name" value="HAD-like_hydrolase_sf"/>
</dbReference>
<proteinExistence type="predicted"/>